<evidence type="ECO:0000313" key="1">
    <source>
        <dbReference type="EMBL" id="ACL28160.1"/>
    </source>
</evidence>
<name>D2SPD8_9CHLO</name>
<reference evidence="1" key="1">
    <citation type="submission" date="2008-09" db="EMBL/GenBank/DDBJ databases">
        <title>A salt-induced sodium-dependent phosphate transporter was localized to starch grains of Dunaliella viridis.</title>
        <authorList>
            <person name="Li G."/>
            <person name="Meng X."/>
            <person name="Guan Z."/>
            <person name="Li Q."/>
            <person name="Liu Z."/>
            <person name="Xu Z."/>
            <person name="Song R."/>
        </authorList>
    </citation>
    <scope>NUCLEOTIDE SEQUENCE</scope>
    <source>
        <strain evidence="1">SHU</strain>
    </source>
</reference>
<dbReference type="EMBL" id="FJ268732">
    <property type="protein sequence ID" value="ACL28160.1"/>
    <property type="molecule type" value="Genomic_DNA"/>
</dbReference>
<dbReference type="AlphaFoldDB" id="D2SPD8"/>
<accession>D2SPD8</accession>
<protein>
    <submittedName>
        <fullName evidence="1">Uncharacterized protein</fullName>
    </submittedName>
</protein>
<sequence>MISLNSRASAAFPAKRSARAVVCASRTVPATTGQVPDPPIHVHGRHMAVDDELRDYVKGR</sequence>
<organism evidence="1">
    <name type="scientific">Dunaliella viridis</name>
    <dbReference type="NCBI Taxonomy" id="140095"/>
    <lineage>
        <taxon>Eukaryota</taxon>
        <taxon>Viridiplantae</taxon>
        <taxon>Chlorophyta</taxon>
        <taxon>core chlorophytes</taxon>
        <taxon>Chlorophyceae</taxon>
        <taxon>CS clade</taxon>
        <taxon>Chlamydomonadales</taxon>
        <taxon>Dunaliellaceae</taxon>
        <taxon>Dunaliella</taxon>
    </lineage>
</organism>
<proteinExistence type="predicted"/>